<feature type="domain" description="Peptidase C14 caspase" evidence="3">
    <location>
        <begin position="8"/>
        <end position="226"/>
    </location>
</feature>
<dbReference type="RefSeq" id="WP_344834815.1">
    <property type="nucleotide sequence ID" value="NZ_BAAAUV010000019.1"/>
</dbReference>
<accession>A0ABP6QKC9</accession>
<dbReference type="InterPro" id="IPR029030">
    <property type="entry name" value="Caspase-like_dom_sf"/>
</dbReference>
<sequence length="516" mass="53953">MRIFDPERSWALLIGTATYRHLPGIPEAHANLAALADVLTSRKLCGFKQEHIRVIADPADTARIGAALHELGTRAEDLLLIYYVGHGLLDRRGRLHLGLTGTHDDPALLSFSALPYELVRDSVAAGDARCRMVILDCCFSGRAIDASAAPSSVVAGQLEIQGAATLTSSSRVSVSLARAGGAHTAFTSELLTAMRRGDPSGPPILGVTHLFDAVRGRLGSRGLPEPQLAVHQNITHLGLVRNSASGAAPAPDEPVMAPPRHRRRPGFPPLPLMVGAGVLALGLLSFVSVAAFTGGGGGRPAPGTTNPKALTAPPSGATPPGEAIPAGPVVSDRATTPSAPVAPKATPSGGPTPRQVRPAPTSAAPCTIPANLVGRDVGEVEALLKARGVTSQIIWSDSLADGTETDSPRKVYAIDPVEGRECPENRIAKLRVYHRYMFVRDLVNWSRAAVEQWAKEWHVRLDPVDSCGSGRCHATATSPGACGRLYLADSLTVTFATEPVGGHEPVSCPADVNAGF</sequence>
<dbReference type="InterPro" id="IPR011600">
    <property type="entry name" value="Pept_C14_caspase"/>
</dbReference>
<dbReference type="Pfam" id="PF00656">
    <property type="entry name" value="Peptidase_C14"/>
    <property type="match status" value="1"/>
</dbReference>
<evidence type="ECO:0000256" key="1">
    <source>
        <dbReference type="SAM" id="MobiDB-lite"/>
    </source>
</evidence>
<proteinExistence type="predicted"/>
<organism evidence="4 5">
    <name type="scientific">Actinocorallia longicatena</name>
    <dbReference type="NCBI Taxonomy" id="111803"/>
    <lineage>
        <taxon>Bacteria</taxon>
        <taxon>Bacillati</taxon>
        <taxon>Actinomycetota</taxon>
        <taxon>Actinomycetes</taxon>
        <taxon>Streptosporangiales</taxon>
        <taxon>Thermomonosporaceae</taxon>
        <taxon>Actinocorallia</taxon>
    </lineage>
</organism>
<dbReference type="Proteomes" id="UP001501237">
    <property type="component" value="Unassembled WGS sequence"/>
</dbReference>
<evidence type="ECO:0000256" key="2">
    <source>
        <dbReference type="SAM" id="Phobius"/>
    </source>
</evidence>
<evidence type="ECO:0000313" key="4">
    <source>
        <dbReference type="EMBL" id="GAA3229244.1"/>
    </source>
</evidence>
<feature type="transmembrane region" description="Helical" evidence="2">
    <location>
        <begin position="270"/>
        <end position="292"/>
    </location>
</feature>
<feature type="region of interest" description="Disordered" evidence="1">
    <location>
        <begin position="243"/>
        <end position="263"/>
    </location>
</feature>
<evidence type="ECO:0000259" key="3">
    <source>
        <dbReference type="Pfam" id="PF00656"/>
    </source>
</evidence>
<keyword evidence="2" id="KW-0472">Membrane</keyword>
<name>A0ABP6QKC9_9ACTN</name>
<dbReference type="SUPFAM" id="SSF52129">
    <property type="entry name" value="Caspase-like"/>
    <property type="match status" value="1"/>
</dbReference>
<feature type="region of interest" description="Disordered" evidence="1">
    <location>
        <begin position="297"/>
        <end position="363"/>
    </location>
</feature>
<keyword evidence="2" id="KW-0812">Transmembrane</keyword>
<dbReference type="Gene3D" id="3.40.50.1460">
    <property type="match status" value="1"/>
</dbReference>
<comment type="caution">
    <text evidence="4">The sequence shown here is derived from an EMBL/GenBank/DDBJ whole genome shotgun (WGS) entry which is preliminary data.</text>
</comment>
<reference evidence="5" key="1">
    <citation type="journal article" date="2019" name="Int. J. Syst. Evol. Microbiol.">
        <title>The Global Catalogue of Microorganisms (GCM) 10K type strain sequencing project: providing services to taxonomists for standard genome sequencing and annotation.</title>
        <authorList>
            <consortium name="The Broad Institute Genomics Platform"/>
            <consortium name="The Broad Institute Genome Sequencing Center for Infectious Disease"/>
            <person name="Wu L."/>
            <person name="Ma J."/>
        </authorList>
    </citation>
    <scope>NUCLEOTIDE SEQUENCE [LARGE SCALE GENOMIC DNA]</scope>
    <source>
        <strain evidence="5">JCM 9377</strain>
    </source>
</reference>
<gene>
    <name evidence="4" type="ORF">GCM10010468_59040</name>
</gene>
<protein>
    <recommendedName>
        <fullName evidence="3">Peptidase C14 caspase domain-containing protein</fullName>
    </recommendedName>
</protein>
<dbReference type="NCBIfam" id="NF047832">
    <property type="entry name" value="caspase_w_EACC1"/>
    <property type="match status" value="1"/>
</dbReference>
<keyword evidence="2" id="KW-1133">Transmembrane helix</keyword>
<evidence type="ECO:0000313" key="5">
    <source>
        <dbReference type="Proteomes" id="UP001501237"/>
    </source>
</evidence>
<keyword evidence="5" id="KW-1185">Reference proteome</keyword>
<dbReference type="EMBL" id="BAAAUV010000019">
    <property type="protein sequence ID" value="GAA3229244.1"/>
    <property type="molecule type" value="Genomic_DNA"/>
</dbReference>